<feature type="domain" description="Acyltransferase 3" evidence="3">
    <location>
        <begin position="101"/>
        <end position="521"/>
    </location>
</feature>
<evidence type="ECO:0000313" key="4">
    <source>
        <dbReference type="EMBL" id="PSR77375.1"/>
    </source>
</evidence>
<dbReference type="PANTHER" id="PTHR23028">
    <property type="entry name" value="ACETYLTRANSFERASE"/>
    <property type="match status" value="1"/>
</dbReference>
<name>A0A2T2ZUX5_9PEZI</name>
<evidence type="ECO:0000256" key="2">
    <source>
        <dbReference type="SAM" id="Phobius"/>
    </source>
</evidence>
<keyword evidence="4" id="KW-0012">Acyltransferase</keyword>
<dbReference type="InterPro" id="IPR050879">
    <property type="entry name" value="Acyltransferase_3"/>
</dbReference>
<feature type="transmembrane region" description="Helical" evidence="2">
    <location>
        <begin position="315"/>
        <end position="339"/>
    </location>
</feature>
<keyword evidence="4" id="KW-0808">Transferase</keyword>
<sequence length="551" mass="63240">MPKVEMSPPWLSQHPEHLHDVGDGTPYMSLKDSEEKTSDDISFDDVASYTEAIPPRGGVRMAWRRRLKHCLGHIHLGSFHFLLPSFFQKGTGRTKRLHSSAWLDGLRGIAAFFVVLHHSSLLWFSWNIHGGWNVSSDQTAWILRLPIIRLIISGPAQVRIFFVVSGYAISYKPLKLARQGRFAEVGSALSSSVFRRHSRLFMPAAVVTLWSVIMTQLDPNWFGSDGFPGAAVPVRVPPHGRNLMEQLWHFRDVEIQATNPIYQGLAQGSDSRVFNNPYDANLWTLPMEFSSSMVIFMFLTAFTRVRNRVRMFFNLAIIVYFHYYFIYWALFPFLCGMLICDLHLELEEIRAKSNEEFDPNEAVALPTWARVQRRFGSKLIAKTRRLFSGFSGRIIGSLAFFASLWLLSTPDSWLGAQDSWGYMTLTSWIPDNFQDQLLMPCGAVMLVLVVDLFPFLQVLFTNPFSQYMGRISYALYLIHGPLLWSLALKFTHYMLNITGSGTPEQYIWAVLVAACLWWIIAIYFSDILARLVDEKCVRFGKWAYEKLLKDE</sequence>
<dbReference type="PANTHER" id="PTHR23028:SF134">
    <property type="entry name" value="PUTATIVE (AFU_ORTHOLOGUE AFUA_4G08520)-RELATED"/>
    <property type="match status" value="1"/>
</dbReference>
<evidence type="ECO:0000256" key="1">
    <source>
        <dbReference type="SAM" id="MobiDB-lite"/>
    </source>
</evidence>
<dbReference type="STRING" id="2025994.A0A2T2ZUX5"/>
<accession>A0A2T2ZUX5</accession>
<evidence type="ECO:0000259" key="3">
    <source>
        <dbReference type="Pfam" id="PF01757"/>
    </source>
</evidence>
<keyword evidence="2" id="KW-0812">Transmembrane</keyword>
<feature type="transmembrane region" description="Helical" evidence="2">
    <location>
        <begin position="437"/>
        <end position="461"/>
    </location>
</feature>
<dbReference type="OrthoDB" id="5819582at2759"/>
<proteinExistence type="predicted"/>
<keyword evidence="2" id="KW-0472">Membrane</keyword>
<feature type="region of interest" description="Disordered" evidence="1">
    <location>
        <begin position="1"/>
        <end position="32"/>
    </location>
</feature>
<dbReference type="Pfam" id="PF01757">
    <property type="entry name" value="Acyl_transf_3"/>
    <property type="match status" value="1"/>
</dbReference>
<dbReference type="Proteomes" id="UP000241462">
    <property type="component" value="Unassembled WGS sequence"/>
</dbReference>
<reference evidence="4 5" key="1">
    <citation type="journal article" date="2018" name="Mycol. Prog.">
        <title>Coniella lustricola, a new species from submerged detritus.</title>
        <authorList>
            <person name="Raudabaugh D.B."/>
            <person name="Iturriaga T."/>
            <person name="Carver A."/>
            <person name="Mondo S."/>
            <person name="Pangilinan J."/>
            <person name="Lipzen A."/>
            <person name="He G."/>
            <person name="Amirebrahimi M."/>
            <person name="Grigoriev I.V."/>
            <person name="Miller A.N."/>
        </authorList>
    </citation>
    <scope>NUCLEOTIDE SEQUENCE [LARGE SCALE GENOMIC DNA]</scope>
    <source>
        <strain evidence="4 5">B22-T-1</strain>
    </source>
</reference>
<keyword evidence="2" id="KW-1133">Transmembrane helix</keyword>
<organism evidence="4 5">
    <name type="scientific">Coniella lustricola</name>
    <dbReference type="NCBI Taxonomy" id="2025994"/>
    <lineage>
        <taxon>Eukaryota</taxon>
        <taxon>Fungi</taxon>
        <taxon>Dikarya</taxon>
        <taxon>Ascomycota</taxon>
        <taxon>Pezizomycotina</taxon>
        <taxon>Sordariomycetes</taxon>
        <taxon>Sordariomycetidae</taxon>
        <taxon>Diaporthales</taxon>
        <taxon>Schizoparmaceae</taxon>
        <taxon>Coniella</taxon>
    </lineage>
</organism>
<feature type="transmembrane region" description="Helical" evidence="2">
    <location>
        <begin position="146"/>
        <end position="169"/>
    </location>
</feature>
<feature type="transmembrane region" description="Helical" evidence="2">
    <location>
        <begin position="506"/>
        <end position="525"/>
    </location>
</feature>
<feature type="transmembrane region" description="Helical" evidence="2">
    <location>
        <begin position="282"/>
        <end position="303"/>
    </location>
</feature>
<gene>
    <name evidence="4" type="ORF">BD289DRAFT_509435</name>
</gene>
<keyword evidence="5" id="KW-1185">Reference proteome</keyword>
<dbReference type="AlphaFoldDB" id="A0A2T2ZUX5"/>
<feature type="transmembrane region" description="Helical" evidence="2">
    <location>
        <begin position="105"/>
        <end position="126"/>
    </location>
</feature>
<feature type="transmembrane region" description="Helical" evidence="2">
    <location>
        <begin position="473"/>
        <end position="494"/>
    </location>
</feature>
<dbReference type="InParanoid" id="A0A2T2ZUX5"/>
<dbReference type="InterPro" id="IPR002656">
    <property type="entry name" value="Acyl_transf_3_dom"/>
</dbReference>
<protein>
    <submittedName>
        <fullName evidence="4">Acyltransferase family-domain-containing protein</fullName>
    </submittedName>
</protein>
<dbReference type="GO" id="GO:0016747">
    <property type="term" value="F:acyltransferase activity, transferring groups other than amino-acyl groups"/>
    <property type="evidence" value="ECO:0007669"/>
    <property type="project" value="InterPro"/>
</dbReference>
<dbReference type="EMBL" id="KZ678657">
    <property type="protein sequence ID" value="PSR77375.1"/>
    <property type="molecule type" value="Genomic_DNA"/>
</dbReference>
<evidence type="ECO:0000313" key="5">
    <source>
        <dbReference type="Proteomes" id="UP000241462"/>
    </source>
</evidence>